<organism evidence="2 3">
    <name type="scientific">Shewanella schlegeliana</name>
    <dbReference type="NCBI Taxonomy" id="190308"/>
    <lineage>
        <taxon>Bacteria</taxon>
        <taxon>Pseudomonadati</taxon>
        <taxon>Pseudomonadota</taxon>
        <taxon>Gammaproteobacteria</taxon>
        <taxon>Alteromonadales</taxon>
        <taxon>Shewanellaceae</taxon>
        <taxon>Shewanella</taxon>
    </lineage>
</organism>
<dbReference type="Proteomes" id="UP000604898">
    <property type="component" value="Unassembled WGS sequence"/>
</dbReference>
<proteinExistence type="predicted"/>
<evidence type="ECO:0000313" key="3">
    <source>
        <dbReference type="Proteomes" id="UP000604898"/>
    </source>
</evidence>
<evidence type="ECO:0000313" key="2">
    <source>
        <dbReference type="EMBL" id="MBL4912479.1"/>
    </source>
</evidence>
<dbReference type="RefSeq" id="WP_202720700.1">
    <property type="nucleotide sequence ID" value="NZ_BPEX01000001.1"/>
</dbReference>
<dbReference type="InterPro" id="IPR027417">
    <property type="entry name" value="P-loop_NTPase"/>
</dbReference>
<dbReference type="PANTHER" id="PTHR43581">
    <property type="entry name" value="ATP/GTP PHOSPHATASE"/>
    <property type="match status" value="1"/>
</dbReference>
<dbReference type="SUPFAM" id="SSF52540">
    <property type="entry name" value="P-loop containing nucleoside triphosphate hydrolases"/>
    <property type="match status" value="1"/>
</dbReference>
<gene>
    <name evidence="2" type="ORF">JMA39_04910</name>
</gene>
<comment type="caution">
    <text evidence="2">The sequence shown here is derived from an EMBL/GenBank/DDBJ whole genome shotgun (WGS) entry which is preliminary data.</text>
</comment>
<dbReference type="Pfam" id="PF13175">
    <property type="entry name" value="AAA_15"/>
    <property type="match status" value="1"/>
</dbReference>
<dbReference type="InterPro" id="IPR041685">
    <property type="entry name" value="AAA_GajA/Old/RecF-like"/>
</dbReference>
<dbReference type="GO" id="GO:0005524">
    <property type="term" value="F:ATP binding"/>
    <property type="evidence" value="ECO:0007669"/>
    <property type="project" value="UniProtKB-KW"/>
</dbReference>
<name>A0ABS1SVC5_9GAMM</name>
<keyword evidence="2" id="KW-0067">ATP-binding</keyword>
<reference evidence="2 3" key="1">
    <citation type="submission" date="2021-01" db="EMBL/GenBank/DDBJ databases">
        <title>Genome sequence of Shewanella schlegeliana JCM 11561.</title>
        <authorList>
            <person name="Zhang H."/>
            <person name="Li C."/>
        </authorList>
    </citation>
    <scope>NUCLEOTIDE SEQUENCE [LARGE SCALE GENOMIC DNA]</scope>
    <source>
        <strain evidence="2 3">JCM 11561</strain>
    </source>
</reference>
<feature type="domain" description="Endonuclease GajA/Old nuclease/RecF-like AAA" evidence="1">
    <location>
        <begin position="1"/>
        <end position="370"/>
    </location>
</feature>
<sequence>MRLISLILKNYRGYQEQTTVDISDLTALIGKNDVGKTTILDALGVFFNHKLCKFDVTDKCVYSADNDDVLVGCEFTELPENLILDERAGTTLANEYLLNEIGNLELYRIFKKGKGNGEYAANCVHPSAKDAKGILYKKNDQLKAIAQRLAVEVADQKVNVLLRQGIYDRVGDLKLKSQMVPLKAEDGKSVWDKIATYLPHFALFRADRPSTDEEAEVQDPMKAAVNNALSGLEEELEHIKRVVRERTLEVAVDTISHLNEIDSELASELIPEFKVEPKWDSIFKLSLIGSDGVHINKRGSGVRRLILISFFKAEAERIKRENTNRGVIYAIEEPETSQHPSYQQMLVDAFKELAEQDNCQVILTTHVPALAEKIDLYSLRHIHRNDSGGLIVAGGQDATYEVIAKDLGVLPDSRAQVIVCLEGPNDINFFKRLSRNLLAEGIGIPDLNDDPRVVMIPLGGDTLRDWVNSHYLKNLGKPEVHIYDRDMDVPPKYKVTADAVNARGDASQAFITTKRELENYISPRAIKAIFGVDIDIDDDMDVPTALSALTKYNESKCKKKLNTLVMDGYTNADLIEMDPNGDILEWMRSIENHLS</sequence>
<accession>A0ABS1SVC5</accession>
<dbReference type="InterPro" id="IPR051396">
    <property type="entry name" value="Bact_Antivir_Def_Nuclease"/>
</dbReference>
<dbReference type="EMBL" id="JAESVD010000002">
    <property type="protein sequence ID" value="MBL4912479.1"/>
    <property type="molecule type" value="Genomic_DNA"/>
</dbReference>
<protein>
    <submittedName>
        <fullName evidence="2">ATP-binding protein</fullName>
    </submittedName>
</protein>
<keyword evidence="3" id="KW-1185">Reference proteome</keyword>
<keyword evidence="2" id="KW-0547">Nucleotide-binding</keyword>
<dbReference type="Gene3D" id="3.40.50.300">
    <property type="entry name" value="P-loop containing nucleotide triphosphate hydrolases"/>
    <property type="match status" value="1"/>
</dbReference>
<dbReference type="PANTHER" id="PTHR43581:SF4">
    <property type="entry name" value="ATP_GTP PHOSPHATASE"/>
    <property type="match status" value="1"/>
</dbReference>
<evidence type="ECO:0000259" key="1">
    <source>
        <dbReference type="Pfam" id="PF13175"/>
    </source>
</evidence>